<dbReference type="NCBIfam" id="NF002964">
    <property type="entry name" value="PRK03635.1"/>
    <property type="match status" value="1"/>
</dbReference>
<evidence type="ECO:0000256" key="2">
    <source>
        <dbReference type="ARBA" id="ARBA00023015"/>
    </source>
</evidence>
<protein>
    <submittedName>
        <fullName evidence="7">LysR family transcriptional regulator ArgP</fullName>
    </submittedName>
</protein>
<dbReference type="Gene3D" id="1.10.10.10">
    <property type="entry name" value="Winged helix-like DNA-binding domain superfamily/Winged helix DNA-binding domain"/>
    <property type="match status" value="1"/>
</dbReference>
<dbReference type="RefSeq" id="WP_353648910.1">
    <property type="nucleotide sequence ID" value="NZ_CP159218.1"/>
</dbReference>
<comment type="similarity">
    <text evidence="1">Belongs to the LysR transcriptional regulatory family.</text>
</comment>
<keyword evidence="4" id="KW-0010">Activator</keyword>
<dbReference type="PROSITE" id="PS50931">
    <property type="entry name" value="HTH_LYSR"/>
    <property type="match status" value="1"/>
</dbReference>
<gene>
    <name evidence="7" type="ORF">ABLG96_19165</name>
</gene>
<accession>A0AAU8DNP8</accession>
<dbReference type="PANTHER" id="PTHR30579">
    <property type="entry name" value="TRANSCRIPTIONAL REGULATOR"/>
    <property type="match status" value="1"/>
</dbReference>
<dbReference type="InterPro" id="IPR000847">
    <property type="entry name" value="LysR_HTH_N"/>
</dbReference>
<evidence type="ECO:0000256" key="4">
    <source>
        <dbReference type="ARBA" id="ARBA00023159"/>
    </source>
</evidence>
<dbReference type="NCBIfam" id="TIGR03298">
    <property type="entry name" value="argP"/>
    <property type="match status" value="1"/>
</dbReference>
<keyword evidence="2" id="KW-0805">Transcription regulation</keyword>
<dbReference type="InterPro" id="IPR036388">
    <property type="entry name" value="WH-like_DNA-bd_sf"/>
</dbReference>
<dbReference type="SUPFAM" id="SSF53850">
    <property type="entry name" value="Periplasmic binding protein-like II"/>
    <property type="match status" value="1"/>
</dbReference>
<proteinExistence type="inferred from homology"/>
<dbReference type="GO" id="GO:0003677">
    <property type="term" value="F:DNA binding"/>
    <property type="evidence" value="ECO:0007669"/>
    <property type="project" value="UniProtKB-KW"/>
</dbReference>
<feature type="domain" description="HTH lysR-type" evidence="6">
    <location>
        <begin position="1"/>
        <end position="57"/>
    </location>
</feature>
<dbReference type="Pfam" id="PF00126">
    <property type="entry name" value="HTH_1"/>
    <property type="match status" value="1"/>
</dbReference>
<evidence type="ECO:0000256" key="1">
    <source>
        <dbReference type="ARBA" id="ARBA00009437"/>
    </source>
</evidence>
<dbReference type="EMBL" id="CP159218">
    <property type="protein sequence ID" value="XCG63295.1"/>
    <property type="molecule type" value="Genomic_DNA"/>
</dbReference>
<dbReference type="InterPro" id="IPR017685">
    <property type="entry name" value="ArgP"/>
</dbReference>
<dbReference type="Pfam" id="PF03466">
    <property type="entry name" value="LysR_substrate"/>
    <property type="match status" value="1"/>
</dbReference>
<dbReference type="AlphaFoldDB" id="A0AAU8DNP8"/>
<dbReference type="PANTHER" id="PTHR30579:SF2">
    <property type="entry name" value="HTH-TYPE TRANSCRIPTIONAL REGULATOR ARGP"/>
    <property type="match status" value="1"/>
</dbReference>
<keyword evidence="3" id="KW-0238">DNA-binding</keyword>
<dbReference type="InterPro" id="IPR005119">
    <property type="entry name" value="LysR_subst-bd"/>
</dbReference>
<evidence type="ECO:0000256" key="5">
    <source>
        <dbReference type="ARBA" id="ARBA00023163"/>
    </source>
</evidence>
<evidence type="ECO:0000259" key="6">
    <source>
        <dbReference type="PROSITE" id="PS50931"/>
    </source>
</evidence>
<dbReference type="GO" id="GO:0003700">
    <property type="term" value="F:DNA-binding transcription factor activity"/>
    <property type="evidence" value="ECO:0007669"/>
    <property type="project" value="InterPro"/>
</dbReference>
<sequence>MERDQLKAISAIVRAGTFEAAARALNITPSAVSQRIKALEGSVGKVLLRRGTPCTATEAGEVVLRHAFRLEALEDETHQLLGVGAAGPTVTAIAVNADSLADWFTAVLRSVAAARDTLLRIHVEDEGHSGSLLRAGTVVGAVTSDPVPVAGCTVLPLGSQRYRAVATPALLAAHHTPEGPDWARMPMVRFNVKDDLQHRLLRQLSRQNCVDEWDPPQHHLPAADGYREAVLAGLGWGVLPDAQAVRAVADGSVVRLDQPALEVPLYWQVWNLHTDRIDALTRQIREAARARLATPAGSRIRTDRTIGRSDN</sequence>
<keyword evidence="5" id="KW-0804">Transcription</keyword>
<dbReference type="InterPro" id="IPR050176">
    <property type="entry name" value="LTTR"/>
</dbReference>
<evidence type="ECO:0000313" key="7">
    <source>
        <dbReference type="EMBL" id="XCG63295.1"/>
    </source>
</evidence>
<reference evidence="7" key="1">
    <citation type="submission" date="2024-05" db="EMBL/GenBank/DDBJ databases">
        <authorList>
            <person name="Cai S.Y."/>
            <person name="Jin L.M."/>
            <person name="Li H.R."/>
        </authorList>
    </citation>
    <scope>NUCLEOTIDE SEQUENCE</scope>
    <source>
        <strain evidence="7">A5-74</strain>
    </source>
</reference>
<dbReference type="InterPro" id="IPR036390">
    <property type="entry name" value="WH_DNA-bd_sf"/>
</dbReference>
<evidence type="ECO:0000256" key="3">
    <source>
        <dbReference type="ARBA" id="ARBA00023125"/>
    </source>
</evidence>
<name>A0AAU8DNP8_9ACTN</name>
<organism evidence="7">
    <name type="scientific">Nakamurella sp. A5-74</name>
    <dbReference type="NCBI Taxonomy" id="3158264"/>
    <lineage>
        <taxon>Bacteria</taxon>
        <taxon>Bacillati</taxon>
        <taxon>Actinomycetota</taxon>
        <taxon>Actinomycetes</taxon>
        <taxon>Nakamurellales</taxon>
        <taxon>Nakamurellaceae</taxon>
        <taxon>Nakamurella</taxon>
    </lineage>
</organism>
<dbReference type="Gene3D" id="3.40.190.290">
    <property type="match status" value="1"/>
</dbReference>
<dbReference type="SUPFAM" id="SSF46785">
    <property type="entry name" value="Winged helix' DNA-binding domain"/>
    <property type="match status" value="1"/>
</dbReference>